<feature type="transmembrane region" description="Helical" evidence="9">
    <location>
        <begin position="70"/>
        <end position="92"/>
    </location>
</feature>
<dbReference type="InterPro" id="IPR000727">
    <property type="entry name" value="T_SNARE_dom"/>
</dbReference>
<protein>
    <recommendedName>
        <fullName evidence="10">t-SNARE coiled-coil homology domain-containing protein</fullName>
    </recommendedName>
</protein>
<evidence type="ECO:0000256" key="6">
    <source>
        <dbReference type="ARBA" id="ARBA00022989"/>
    </source>
</evidence>
<keyword evidence="6 9" id="KW-1133">Transmembrane helix</keyword>
<dbReference type="EMBL" id="JACGCM010001910">
    <property type="protein sequence ID" value="KAF6147413.1"/>
    <property type="molecule type" value="Genomic_DNA"/>
</dbReference>
<evidence type="ECO:0000256" key="9">
    <source>
        <dbReference type="SAM" id="Phobius"/>
    </source>
</evidence>
<dbReference type="Pfam" id="PF05739">
    <property type="entry name" value="SNARE"/>
    <property type="match status" value="1"/>
</dbReference>
<dbReference type="PANTHER" id="PTHR15959:SF0">
    <property type="entry name" value="SYNTAXIN-18"/>
    <property type="match status" value="1"/>
</dbReference>
<evidence type="ECO:0000256" key="1">
    <source>
        <dbReference type="ARBA" id="ARBA00004211"/>
    </source>
</evidence>
<dbReference type="GO" id="GO:0031201">
    <property type="term" value="C:SNARE complex"/>
    <property type="evidence" value="ECO:0007669"/>
    <property type="project" value="TreeGrafter"/>
</dbReference>
<keyword evidence="7" id="KW-0175">Coiled coil</keyword>
<keyword evidence="4 9" id="KW-0812">Transmembrane</keyword>
<dbReference type="PANTHER" id="PTHR15959">
    <property type="entry name" value="SYNTAXIN-18"/>
    <property type="match status" value="1"/>
</dbReference>
<dbReference type="Proteomes" id="UP000541444">
    <property type="component" value="Unassembled WGS sequence"/>
</dbReference>
<keyword evidence="3" id="KW-0813">Transport</keyword>
<dbReference type="GO" id="GO:0005783">
    <property type="term" value="C:endoplasmic reticulum"/>
    <property type="evidence" value="ECO:0007669"/>
    <property type="project" value="TreeGrafter"/>
</dbReference>
<feature type="domain" description="T-SNARE coiled-coil homology" evidence="10">
    <location>
        <begin position="49"/>
        <end position="89"/>
    </location>
</feature>
<keyword evidence="5" id="KW-0653">Protein transport</keyword>
<evidence type="ECO:0000256" key="4">
    <source>
        <dbReference type="ARBA" id="ARBA00022692"/>
    </source>
</evidence>
<organism evidence="11 12">
    <name type="scientific">Kingdonia uniflora</name>
    <dbReference type="NCBI Taxonomy" id="39325"/>
    <lineage>
        <taxon>Eukaryota</taxon>
        <taxon>Viridiplantae</taxon>
        <taxon>Streptophyta</taxon>
        <taxon>Embryophyta</taxon>
        <taxon>Tracheophyta</taxon>
        <taxon>Spermatophyta</taxon>
        <taxon>Magnoliopsida</taxon>
        <taxon>Ranunculales</taxon>
        <taxon>Circaeasteraceae</taxon>
        <taxon>Kingdonia</taxon>
    </lineage>
</organism>
<evidence type="ECO:0000256" key="2">
    <source>
        <dbReference type="ARBA" id="ARBA00009063"/>
    </source>
</evidence>
<reference evidence="11 12" key="1">
    <citation type="journal article" date="2020" name="IScience">
        <title>Genome Sequencing of the Endangered Kingdonia uniflora (Circaeasteraceae, Ranunculales) Reveals Potential Mechanisms of Evolutionary Specialization.</title>
        <authorList>
            <person name="Sun Y."/>
            <person name="Deng T."/>
            <person name="Zhang A."/>
            <person name="Moore M.J."/>
            <person name="Landis J.B."/>
            <person name="Lin N."/>
            <person name="Zhang H."/>
            <person name="Zhang X."/>
            <person name="Huang J."/>
            <person name="Zhang X."/>
            <person name="Sun H."/>
            <person name="Wang H."/>
        </authorList>
    </citation>
    <scope>NUCLEOTIDE SEQUENCE [LARGE SCALE GENOMIC DNA]</scope>
    <source>
        <strain evidence="11">TB1705</strain>
        <tissue evidence="11">Leaf</tissue>
    </source>
</reference>
<evidence type="ECO:0000313" key="12">
    <source>
        <dbReference type="Proteomes" id="UP000541444"/>
    </source>
</evidence>
<comment type="similarity">
    <text evidence="2">Belongs to the syntaxin family.</text>
</comment>
<comment type="subcellular location">
    <subcellularLocation>
        <location evidence="1">Membrane</location>
        <topology evidence="1">Single-pass type IV membrane protein</topology>
    </subcellularLocation>
</comment>
<dbReference type="GO" id="GO:0006890">
    <property type="term" value="P:retrograde vesicle-mediated transport, Golgi to endoplasmic reticulum"/>
    <property type="evidence" value="ECO:0007669"/>
    <property type="project" value="TreeGrafter"/>
</dbReference>
<evidence type="ECO:0000256" key="5">
    <source>
        <dbReference type="ARBA" id="ARBA00022927"/>
    </source>
</evidence>
<dbReference type="Gene3D" id="1.20.5.110">
    <property type="match status" value="1"/>
</dbReference>
<evidence type="ECO:0000256" key="8">
    <source>
        <dbReference type="ARBA" id="ARBA00023136"/>
    </source>
</evidence>
<dbReference type="OrthoDB" id="342981at2759"/>
<evidence type="ECO:0000313" key="11">
    <source>
        <dbReference type="EMBL" id="KAF6147413.1"/>
    </source>
</evidence>
<proteinExistence type="inferred from homology"/>
<keyword evidence="12" id="KW-1185">Reference proteome</keyword>
<keyword evidence="8 9" id="KW-0472">Membrane</keyword>
<evidence type="ECO:0000256" key="3">
    <source>
        <dbReference type="ARBA" id="ARBA00022448"/>
    </source>
</evidence>
<sequence length="93" mass="10455">MYPAENSNSLDITKSNCSDLGELDALPVEPLRVQQQLLDEETKALQAVEATNNVGRGNKELDKAVKNNRVAGRLLCFFLFVLTFLVLILDWYI</sequence>
<evidence type="ECO:0000256" key="7">
    <source>
        <dbReference type="ARBA" id="ARBA00023054"/>
    </source>
</evidence>
<accession>A0A7J7LXQ9</accession>
<gene>
    <name evidence="11" type="ORF">GIB67_016770</name>
</gene>
<evidence type="ECO:0000259" key="10">
    <source>
        <dbReference type="Pfam" id="PF05739"/>
    </source>
</evidence>
<name>A0A7J7LXQ9_9MAGN</name>
<dbReference type="AlphaFoldDB" id="A0A7J7LXQ9"/>
<comment type="caution">
    <text evidence="11">The sequence shown here is derived from an EMBL/GenBank/DDBJ whole genome shotgun (WGS) entry which is preliminary data.</text>
</comment>
<dbReference type="GO" id="GO:0015031">
    <property type="term" value="P:protein transport"/>
    <property type="evidence" value="ECO:0007669"/>
    <property type="project" value="UniProtKB-KW"/>
</dbReference>